<keyword evidence="15" id="KW-0175">Coiled coil</keyword>
<evidence type="ECO:0000256" key="6">
    <source>
        <dbReference type="ARBA" id="ARBA00012339"/>
    </source>
</evidence>
<dbReference type="PROSITE" id="PS00163">
    <property type="entry name" value="FUMARATE_LYASES"/>
    <property type="match status" value="1"/>
</dbReference>
<dbReference type="InterPro" id="IPR008948">
    <property type="entry name" value="L-Aspartase-like"/>
</dbReference>
<reference evidence="17" key="1">
    <citation type="submission" date="2020-12" db="EMBL/GenBank/DDBJ databases">
        <title>Clostridium thailandense sp. nov., a novel acetogenic bacterium isolated from peat land soil in Thailand.</title>
        <authorList>
            <person name="Chaikitkaew S."/>
            <person name="Birkeland N.K."/>
        </authorList>
    </citation>
    <scope>NUCLEOTIDE SEQUENCE</scope>
    <source>
        <strain evidence="17">DSM 17425</strain>
    </source>
</reference>
<evidence type="ECO:0000256" key="10">
    <source>
        <dbReference type="ARBA" id="ARBA00023239"/>
    </source>
</evidence>
<dbReference type="PANTHER" id="PTHR43172">
    <property type="entry name" value="ADENYLOSUCCINATE LYASE"/>
    <property type="match status" value="1"/>
</dbReference>
<comment type="catalytic activity">
    <reaction evidence="12 14">
        <text>N(6)-(1,2-dicarboxyethyl)-AMP = fumarate + AMP</text>
        <dbReference type="Rhea" id="RHEA:16853"/>
        <dbReference type="ChEBI" id="CHEBI:29806"/>
        <dbReference type="ChEBI" id="CHEBI:57567"/>
        <dbReference type="ChEBI" id="CHEBI:456215"/>
        <dbReference type="EC" id="4.3.2.2"/>
    </reaction>
</comment>
<evidence type="ECO:0000256" key="9">
    <source>
        <dbReference type="ARBA" id="ARBA00022755"/>
    </source>
</evidence>
<name>A0A934HVB2_9CLOT</name>
<evidence type="ECO:0000313" key="17">
    <source>
        <dbReference type="EMBL" id="MBI6874970.1"/>
    </source>
</evidence>
<dbReference type="InterPro" id="IPR000362">
    <property type="entry name" value="Fumarate_lyase_fam"/>
</dbReference>
<dbReference type="InterPro" id="IPR019468">
    <property type="entry name" value="AdenyloSucc_lyase_C"/>
</dbReference>
<comment type="subunit">
    <text evidence="5">Homotetramer. Residues from neighboring subunits contribute catalytic and substrate-binding residues to each active site.</text>
</comment>
<dbReference type="GO" id="GO:0070626">
    <property type="term" value="F:(S)-2-(5-amino-1-(5-phospho-D-ribosyl)imidazole-4-carboxamido) succinate lyase (fumarate-forming) activity"/>
    <property type="evidence" value="ECO:0007669"/>
    <property type="project" value="TreeGrafter"/>
</dbReference>
<proteinExistence type="inferred from homology"/>
<dbReference type="PANTHER" id="PTHR43172:SF1">
    <property type="entry name" value="ADENYLOSUCCINATE LYASE"/>
    <property type="match status" value="1"/>
</dbReference>
<dbReference type="PRINTS" id="PR00149">
    <property type="entry name" value="FUMRATELYASE"/>
</dbReference>
<dbReference type="Gene3D" id="1.20.200.10">
    <property type="entry name" value="Fumarase/aspartase (Central domain)"/>
    <property type="match status" value="1"/>
</dbReference>
<dbReference type="CDD" id="cd03302">
    <property type="entry name" value="Adenylsuccinate_lyase_2"/>
    <property type="match status" value="1"/>
</dbReference>
<evidence type="ECO:0000256" key="8">
    <source>
        <dbReference type="ARBA" id="ARBA00022605"/>
    </source>
</evidence>
<comment type="caution">
    <text evidence="17">The sequence shown here is derived from an EMBL/GenBank/DDBJ whole genome shotgun (WGS) entry which is preliminary data.</text>
</comment>
<dbReference type="AlphaFoldDB" id="A0A934HVB2"/>
<dbReference type="FunFam" id="1.10.275.60:FF:000001">
    <property type="entry name" value="Adenylosuccinate lyase"/>
    <property type="match status" value="1"/>
</dbReference>
<dbReference type="NCBIfam" id="TIGR00928">
    <property type="entry name" value="purB"/>
    <property type="match status" value="1"/>
</dbReference>
<comment type="pathway">
    <text evidence="2 14">Purine metabolism; IMP biosynthesis via de novo pathway; 5-amino-1-(5-phospho-D-ribosyl)imidazole-4-carboxamide from 5-amino-1-(5-phospho-D-ribosyl)imidazole-4-carboxylate: step 2/2.</text>
</comment>
<dbReference type="EC" id="4.3.2.2" evidence="6 13"/>
<evidence type="ECO:0000313" key="18">
    <source>
        <dbReference type="Proteomes" id="UP000622687"/>
    </source>
</evidence>
<evidence type="ECO:0000256" key="4">
    <source>
        <dbReference type="ARBA" id="ARBA00008273"/>
    </source>
</evidence>
<evidence type="ECO:0000259" key="16">
    <source>
        <dbReference type="SMART" id="SM00998"/>
    </source>
</evidence>
<dbReference type="GO" id="GO:0005829">
    <property type="term" value="C:cytosol"/>
    <property type="evidence" value="ECO:0007669"/>
    <property type="project" value="TreeGrafter"/>
</dbReference>
<dbReference type="SMART" id="SM00998">
    <property type="entry name" value="ADSL_C"/>
    <property type="match status" value="1"/>
</dbReference>
<keyword evidence="9 14" id="KW-0658">Purine biosynthesis</keyword>
<dbReference type="Pfam" id="PF10397">
    <property type="entry name" value="ADSL_C"/>
    <property type="match status" value="1"/>
</dbReference>
<dbReference type="SUPFAM" id="SSF48557">
    <property type="entry name" value="L-aspartase-like"/>
    <property type="match status" value="1"/>
</dbReference>
<evidence type="ECO:0000256" key="3">
    <source>
        <dbReference type="ARBA" id="ARBA00004734"/>
    </source>
</evidence>
<evidence type="ECO:0000256" key="11">
    <source>
        <dbReference type="ARBA" id="ARBA00030717"/>
    </source>
</evidence>
<dbReference type="Gene3D" id="1.10.275.60">
    <property type="match status" value="1"/>
</dbReference>
<dbReference type="Pfam" id="PF00206">
    <property type="entry name" value="Lyase_1"/>
    <property type="match status" value="1"/>
</dbReference>
<comment type="similarity">
    <text evidence="4 14">Belongs to the lyase 1 family. Adenylosuccinate lyase subfamily.</text>
</comment>
<feature type="domain" description="Adenylosuccinate lyase C-terminal" evidence="16">
    <location>
        <begin position="369"/>
        <end position="453"/>
    </location>
</feature>
<dbReference type="RefSeq" id="WP_211144343.1">
    <property type="nucleotide sequence ID" value="NZ_JAEEGB010000037.1"/>
</dbReference>
<accession>A0A934HVB2</accession>
<comment type="pathway">
    <text evidence="3 14">Purine metabolism; AMP biosynthesis via de novo pathway; AMP from IMP: step 2/2.</text>
</comment>
<evidence type="ECO:0000256" key="14">
    <source>
        <dbReference type="RuleBase" id="RU361172"/>
    </source>
</evidence>
<keyword evidence="10 14" id="KW-0456">Lyase</keyword>
<dbReference type="GO" id="GO:0044208">
    <property type="term" value="P:'de novo' AMP biosynthetic process"/>
    <property type="evidence" value="ECO:0007669"/>
    <property type="project" value="TreeGrafter"/>
</dbReference>
<organism evidence="17 18">
    <name type="scientific">Clostridium aciditolerans</name>
    <dbReference type="NCBI Taxonomy" id="339861"/>
    <lineage>
        <taxon>Bacteria</taxon>
        <taxon>Bacillati</taxon>
        <taxon>Bacillota</taxon>
        <taxon>Clostridia</taxon>
        <taxon>Eubacteriales</taxon>
        <taxon>Clostridiaceae</taxon>
        <taxon>Clostridium</taxon>
    </lineage>
</organism>
<dbReference type="FunFam" id="1.10.40.30:FF:000005">
    <property type="entry name" value="Adenylosuccinate lyase"/>
    <property type="match status" value="1"/>
</dbReference>
<feature type="coiled-coil region" evidence="15">
    <location>
        <begin position="47"/>
        <end position="74"/>
    </location>
</feature>
<comment type="catalytic activity">
    <reaction evidence="1 14">
        <text>(2S)-2-[5-amino-1-(5-phospho-beta-D-ribosyl)imidazole-4-carboxamido]succinate = 5-amino-1-(5-phospho-beta-D-ribosyl)imidazole-4-carboxamide + fumarate</text>
        <dbReference type="Rhea" id="RHEA:23920"/>
        <dbReference type="ChEBI" id="CHEBI:29806"/>
        <dbReference type="ChEBI" id="CHEBI:58443"/>
        <dbReference type="ChEBI" id="CHEBI:58475"/>
        <dbReference type="EC" id="4.3.2.2"/>
    </reaction>
</comment>
<protein>
    <recommendedName>
        <fullName evidence="7 13">Adenylosuccinate lyase</fullName>
        <shortName evidence="14">ASL</shortName>
        <ecNumber evidence="6 13">4.3.2.2</ecNumber>
    </recommendedName>
    <alternativeName>
        <fullName evidence="11 14">Adenylosuccinase</fullName>
    </alternativeName>
</protein>
<dbReference type="InterPro" id="IPR022761">
    <property type="entry name" value="Fumarate_lyase_N"/>
</dbReference>
<dbReference type="Gene3D" id="1.10.40.30">
    <property type="entry name" value="Fumarase/aspartase (C-terminal domain)"/>
    <property type="match status" value="1"/>
</dbReference>
<evidence type="ECO:0000256" key="13">
    <source>
        <dbReference type="NCBIfam" id="TIGR00928"/>
    </source>
</evidence>
<dbReference type="EMBL" id="JAEEGB010000037">
    <property type="protein sequence ID" value="MBI6874970.1"/>
    <property type="molecule type" value="Genomic_DNA"/>
</dbReference>
<keyword evidence="8" id="KW-0028">Amino-acid biosynthesis</keyword>
<evidence type="ECO:0000256" key="5">
    <source>
        <dbReference type="ARBA" id="ARBA00011668"/>
    </source>
</evidence>
<dbReference type="GO" id="GO:0004018">
    <property type="term" value="F:N6-(1,2-dicarboxyethyl)AMP AMP-lyase (fumarate-forming) activity"/>
    <property type="evidence" value="ECO:0007669"/>
    <property type="project" value="UniProtKB-UniRule"/>
</dbReference>
<dbReference type="InterPro" id="IPR004769">
    <property type="entry name" value="Pur_lyase"/>
</dbReference>
<gene>
    <name evidence="17" type="ORF">I6U51_20065</name>
</gene>
<evidence type="ECO:0000256" key="2">
    <source>
        <dbReference type="ARBA" id="ARBA00004706"/>
    </source>
</evidence>
<evidence type="ECO:0000256" key="1">
    <source>
        <dbReference type="ARBA" id="ARBA00000598"/>
    </source>
</evidence>
<dbReference type="Proteomes" id="UP000622687">
    <property type="component" value="Unassembled WGS sequence"/>
</dbReference>
<keyword evidence="18" id="KW-1185">Reference proteome</keyword>
<dbReference type="InterPro" id="IPR020557">
    <property type="entry name" value="Fumarate_lyase_CS"/>
</dbReference>
<dbReference type="GO" id="GO:0008652">
    <property type="term" value="P:amino acid biosynthetic process"/>
    <property type="evidence" value="ECO:0007669"/>
    <property type="project" value="UniProtKB-KW"/>
</dbReference>
<evidence type="ECO:0000256" key="12">
    <source>
        <dbReference type="ARBA" id="ARBA00047513"/>
    </source>
</evidence>
<sequence>MRNTYNTPLNTRYSSKEMSYLFSDEMKFKTWRKLWVALAECEKELGLNITDEQIQELRNNIDNINYEVAEKREKEVRHDVMSHVYAYGVQCPKAKGIIHLGATSCYVGDNTDLIAMREALLLIKKKIINVINSLSKFAIQYKDVPTLGFTHLQPAQLTTVGKRATLWIQELFLDLENLQFVIDHMRFRGVKGTTGTQASFMELFNGDEDKVKKLDKMVTERMGFKEEFMVTGQTYTRKLDSIILNTLSEIAQSAYKFSNDMRILQNMKEMEEPFEKNQIGSSAMAYKRNPMRSERIGALARYIIVNSLNPAITASTQWFERTLDDSANKRIAVSEAFLALDGVLNLYMNVSSNMVVYPKVIEAHVKSELPFMATENIIMEAVKRGGDRQELHERIRQHSMEAAKMVKIEGKENDLIERIINDDFFNMTKEEILSLIDSKKFIGRAPGQVEDFIEKQIRPILEENKELLGEEAEINV</sequence>
<evidence type="ECO:0000256" key="15">
    <source>
        <dbReference type="SAM" id="Coils"/>
    </source>
</evidence>
<evidence type="ECO:0000256" key="7">
    <source>
        <dbReference type="ARBA" id="ARBA00017058"/>
    </source>
</evidence>